<dbReference type="PRINTS" id="PR00046">
    <property type="entry name" value="SIGMA70FCT"/>
</dbReference>
<dbReference type="InterPro" id="IPR007127">
    <property type="entry name" value="RNA_pol_sigma_70_r1_1"/>
</dbReference>
<evidence type="ECO:0000313" key="11">
    <source>
        <dbReference type="EMBL" id="MBB6102152.1"/>
    </source>
</evidence>
<feature type="coiled-coil region" evidence="7">
    <location>
        <begin position="407"/>
        <end position="434"/>
    </location>
</feature>
<keyword evidence="3 6" id="KW-0731">Sigma factor</keyword>
<keyword evidence="2 6" id="KW-0805">Transcription regulation</keyword>
<evidence type="ECO:0000256" key="2">
    <source>
        <dbReference type="ARBA" id="ARBA00023015"/>
    </source>
</evidence>
<comment type="similarity">
    <text evidence="6">Belongs to the sigma-70 factor family. RpoD/SigA subfamily.</text>
</comment>
<dbReference type="InterPro" id="IPR012760">
    <property type="entry name" value="RNA_pol_sigma_RpoD_C"/>
</dbReference>
<dbReference type="RefSeq" id="WP_183724028.1">
    <property type="nucleotide sequence ID" value="NZ_JACHBW010000005.1"/>
</dbReference>
<dbReference type="GO" id="GO:0016987">
    <property type="term" value="F:sigma factor activity"/>
    <property type="evidence" value="ECO:0007669"/>
    <property type="project" value="UniProtKB-UniRule"/>
</dbReference>
<comment type="subunit">
    <text evidence="6">Interacts transiently with the RNA polymerase catalytic core.</text>
</comment>
<dbReference type="InterPro" id="IPR013325">
    <property type="entry name" value="RNA_pol_sigma_r2"/>
</dbReference>
<dbReference type="NCBIfam" id="TIGR02937">
    <property type="entry name" value="sigma70-ECF"/>
    <property type="match status" value="1"/>
</dbReference>
<protein>
    <recommendedName>
        <fullName evidence="6">RNA polymerase sigma factor RpoD</fullName>
    </recommendedName>
    <alternativeName>
        <fullName evidence="6">Sigma-70</fullName>
    </alternativeName>
</protein>
<dbReference type="InterPro" id="IPR009042">
    <property type="entry name" value="RNA_pol_sigma70_r1_2"/>
</dbReference>
<evidence type="ECO:0000256" key="4">
    <source>
        <dbReference type="ARBA" id="ARBA00023125"/>
    </source>
</evidence>
<dbReference type="GO" id="GO:0003677">
    <property type="term" value="F:DNA binding"/>
    <property type="evidence" value="ECO:0007669"/>
    <property type="project" value="UniProtKB-UniRule"/>
</dbReference>
<dbReference type="EMBL" id="JACHBW010000005">
    <property type="protein sequence ID" value="MBB6102152.1"/>
    <property type="molecule type" value="Genomic_DNA"/>
</dbReference>
<feature type="region of interest" description="Sigma-70 factor domain-4" evidence="6">
    <location>
        <begin position="596"/>
        <end position="649"/>
    </location>
</feature>
<evidence type="ECO:0000256" key="1">
    <source>
        <dbReference type="ARBA" id="ARBA00022490"/>
    </source>
</evidence>
<dbReference type="NCBIfam" id="NF004208">
    <property type="entry name" value="PRK05658.1"/>
    <property type="match status" value="1"/>
</dbReference>
<keyword evidence="5 6" id="KW-0804">Transcription</keyword>
<dbReference type="InterPro" id="IPR007627">
    <property type="entry name" value="RNA_pol_sigma70_r2"/>
</dbReference>
<feature type="region of interest" description="Sigma-70 factor domain-3" evidence="6">
    <location>
        <begin position="507"/>
        <end position="583"/>
    </location>
</feature>
<organism evidence="11 12">
    <name type="scientific">Paraburkholderia bannensis</name>
    <dbReference type="NCBI Taxonomy" id="765414"/>
    <lineage>
        <taxon>Bacteria</taxon>
        <taxon>Pseudomonadati</taxon>
        <taxon>Pseudomonadota</taxon>
        <taxon>Betaproteobacteria</taxon>
        <taxon>Burkholderiales</taxon>
        <taxon>Burkholderiaceae</taxon>
        <taxon>Paraburkholderia</taxon>
    </lineage>
</organism>
<feature type="compositionally biased region" description="Acidic residues" evidence="8">
    <location>
        <begin position="232"/>
        <end position="249"/>
    </location>
</feature>
<feature type="region of interest" description="Disordered" evidence="8">
    <location>
        <begin position="1"/>
        <end position="42"/>
    </location>
</feature>
<keyword evidence="12" id="KW-1185">Reference proteome</keyword>
<keyword evidence="7" id="KW-0175">Coiled coil</keyword>
<dbReference type="Gene3D" id="1.10.220.120">
    <property type="entry name" value="Sigma-70 factor, region 1.1"/>
    <property type="match status" value="1"/>
</dbReference>
<feature type="DNA-binding region" description="H-T-H motif" evidence="6">
    <location>
        <begin position="622"/>
        <end position="641"/>
    </location>
</feature>
<dbReference type="PANTHER" id="PTHR30603">
    <property type="entry name" value="RNA POLYMERASE SIGMA FACTOR RPO"/>
    <property type="match status" value="1"/>
</dbReference>
<dbReference type="FunFam" id="1.10.601.10:FF:000001">
    <property type="entry name" value="RNA polymerase sigma factor SigA"/>
    <property type="match status" value="1"/>
</dbReference>
<reference evidence="11 12" key="1">
    <citation type="submission" date="2020-08" db="EMBL/GenBank/DDBJ databases">
        <title>Above-ground endophytic microbial communities from plants in different locations in the United States.</title>
        <authorList>
            <person name="Frank C."/>
        </authorList>
    </citation>
    <scope>NUCLEOTIDE SEQUENCE [LARGE SCALE GENOMIC DNA]</scope>
    <source>
        <strain evidence="11 12">WP4_2_2</strain>
    </source>
</reference>
<dbReference type="GO" id="GO:0005737">
    <property type="term" value="C:cytoplasm"/>
    <property type="evidence" value="ECO:0007669"/>
    <property type="project" value="UniProtKB-SubCell"/>
</dbReference>
<dbReference type="Pfam" id="PF04546">
    <property type="entry name" value="Sigma70_ner"/>
    <property type="match status" value="1"/>
</dbReference>
<dbReference type="Gene3D" id="1.10.601.10">
    <property type="entry name" value="RNA Polymerase Primary Sigma Factor"/>
    <property type="match status" value="1"/>
</dbReference>
<sequence>MTSHDREDALASSSTRTARRGSKDKTGDTTQMDGSSQLEKRQHQMRALIKLGRERGYLTHADINDHLPDNFAQTAALETIVATFNDMGVQVYEQAPDADTLLLNDEARADQQADDEADEEVEVALSTVDSEFGRTTDPVRMYMREMGSSELLTRAGEIEVAKRIEDGLQEMIQAIAACPSIVATILADADRVAAEEMRIDELVDGIGSGDAEQEPAPAAAAVEADADETIDAQAAEEESDDSDEDSDDADNAKANEAQLAQLKADSLAIFARVRALFEQMTCTTETDARATAAEMQICADIQQELAPIRFTARTIDRLCTLLHEQVAAIRAIERNVLAIVVDRCGMPREAFIEQFPGKETDLEWGVRAAASSSKYGPAIERSLPAIQAEQRKLAEIEAAASLSLQQIKAINRRMTAAEAKMRQAKGEMVKANLRLVISIAKKYVNRGMQFLDLIQEGNIGLMKAVDKFEYRRGWKFSTYATWWVRQAVTRALADQARTIRVPVHMIETINKLNRISREILQQTGMEAHPADLAARMGMTEEKVRGILKIAKQPVSLESPVGDDGDATLGDMIEDASSSSPADAAIHANMRAAIDEALKALSPREAKVLRMRYGIDTTSDHTLEEVGKQFDVTRERIRQIESKAMRKLMHPSRADKLRPFLER</sequence>
<dbReference type="GO" id="GO:0006352">
    <property type="term" value="P:DNA-templated transcription initiation"/>
    <property type="evidence" value="ECO:0007669"/>
    <property type="project" value="UniProtKB-UniRule"/>
</dbReference>
<evidence type="ECO:0000259" key="10">
    <source>
        <dbReference type="PROSITE" id="PS00716"/>
    </source>
</evidence>
<keyword evidence="4 6" id="KW-0238">DNA-binding</keyword>
<dbReference type="InterPro" id="IPR007630">
    <property type="entry name" value="RNA_pol_sigma70_r4"/>
</dbReference>
<evidence type="ECO:0000259" key="9">
    <source>
        <dbReference type="PROSITE" id="PS00715"/>
    </source>
</evidence>
<feature type="region of interest" description="Sigma-70 factor domain-2" evidence="6">
    <location>
        <begin position="428"/>
        <end position="498"/>
    </location>
</feature>
<dbReference type="Pfam" id="PF04542">
    <property type="entry name" value="Sigma70_r2"/>
    <property type="match status" value="1"/>
</dbReference>
<dbReference type="PROSITE" id="PS00716">
    <property type="entry name" value="SIGMA70_2"/>
    <property type="match status" value="1"/>
</dbReference>
<feature type="compositionally biased region" description="Polar residues" evidence="8">
    <location>
        <begin position="28"/>
        <end position="37"/>
    </location>
</feature>
<dbReference type="Pfam" id="PF04539">
    <property type="entry name" value="Sigma70_r3"/>
    <property type="match status" value="1"/>
</dbReference>
<dbReference type="InterPro" id="IPR050239">
    <property type="entry name" value="Sigma-70_RNA_pol_init_factors"/>
</dbReference>
<feature type="short sequence motif" description="Interaction with polymerase core subunit RpoC" evidence="6">
    <location>
        <begin position="452"/>
        <end position="455"/>
    </location>
</feature>
<feature type="domain" description="RNA polymerase sigma-70" evidence="10">
    <location>
        <begin position="621"/>
        <end position="647"/>
    </location>
</feature>
<evidence type="ECO:0000313" key="12">
    <source>
        <dbReference type="Proteomes" id="UP000571554"/>
    </source>
</evidence>
<evidence type="ECO:0000256" key="3">
    <source>
        <dbReference type="ARBA" id="ARBA00023082"/>
    </source>
</evidence>
<dbReference type="InterPro" id="IPR007631">
    <property type="entry name" value="RNA_pol_sigma_70_non-ess"/>
</dbReference>
<evidence type="ECO:0000256" key="8">
    <source>
        <dbReference type="SAM" id="MobiDB-lite"/>
    </source>
</evidence>
<dbReference type="SUPFAM" id="SSF88659">
    <property type="entry name" value="Sigma3 and sigma4 domains of RNA polymerase sigma factors"/>
    <property type="match status" value="2"/>
</dbReference>
<comment type="function">
    <text evidence="6">Sigma factors are initiation factors that promote the attachment of RNA polymerase to specific initiation sites and are then released. This sigma factor is the primary sigma factor during exponential growth.</text>
</comment>
<dbReference type="Pfam" id="PF00140">
    <property type="entry name" value="Sigma70_r1_2"/>
    <property type="match status" value="1"/>
</dbReference>
<comment type="subcellular location">
    <subcellularLocation>
        <location evidence="6">Cytoplasm</location>
    </subcellularLocation>
</comment>
<dbReference type="CDD" id="cd06171">
    <property type="entry name" value="Sigma70_r4"/>
    <property type="match status" value="1"/>
</dbReference>
<accession>A0A7W9TVF0</accession>
<dbReference type="InterPro" id="IPR028630">
    <property type="entry name" value="Sigma70_RpoD"/>
</dbReference>
<evidence type="ECO:0000256" key="5">
    <source>
        <dbReference type="ARBA" id="ARBA00023163"/>
    </source>
</evidence>
<evidence type="ECO:0000256" key="7">
    <source>
        <dbReference type="SAM" id="Coils"/>
    </source>
</evidence>
<dbReference type="Pfam" id="PF04545">
    <property type="entry name" value="Sigma70_r4"/>
    <property type="match status" value="1"/>
</dbReference>
<dbReference type="InterPro" id="IPR013324">
    <property type="entry name" value="RNA_pol_sigma_r3/r4-like"/>
</dbReference>
<dbReference type="PANTHER" id="PTHR30603:SF60">
    <property type="entry name" value="RNA POLYMERASE SIGMA FACTOR RPOD"/>
    <property type="match status" value="1"/>
</dbReference>
<dbReference type="HAMAP" id="MF_00963">
    <property type="entry name" value="Sigma70_RpoD_SigA"/>
    <property type="match status" value="1"/>
</dbReference>
<dbReference type="SUPFAM" id="SSF88946">
    <property type="entry name" value="Sigma2 domain of RNA polymerase sigma factors"/>
    <property type="match status" value="1"/>
</dbReference>
<feature type="region of interest" description="Disordered" evidence="8">
    <location>
        <begin position="232"/>
        <end position="251"/>
    </location>
</feature>
<proteinExistence type="inferred from homology"/>
<comment type="caution">
    <text evidence="11">The sequence shown here is derived from an EMBL/GenBank/DDBJ whole genome shotgun (WGS) entry which is preliminary data.</text>
</comment>
<evidence type="ECO:0000256" key="6">
    <source>
        <dbReference type="HAMAP-Rule" id="MF_00963"/>
    </source>
</evidence>
<feature type="domain" description="RNA polymerase sigma-70" evidence="9">
    <location>
        <begin position="452"/>
        <end position="465"/>
    </location>
</feature>
<dbReference type="Proteomes" id="UP000571554">
    <property type="component" value="Unassembled WGS sequence"/>
</dbReference>
<dbReference type="InterPro" id="IPR042189">
    <property type="entry name" value="RNA_pol_sigma_70_r1_1_sf"/>
</dbReference>
<dbReference type="Pfam" id="PF03979">
    <property type="entry name" value="Sigma70_r1_1"/>
    <property type="match status" value="1"/>
</dbReference>
<name>A0A7W9TVF0_9BURK</name>
<dbReference type="AlphaFoldDB" id="A0A7W9TVF0"/>
<dbReference type="InterPro" id="IPR007624">
    <property type="entry name" value="RNA_pol_sigma70_r3"/>
</dbReference>
<feature type="compositionally biased region" description="Low complexity" evidence="8">
    <location>
        <begin position="214"/>
        <end position="223"/>
    </location>
</feature>
<feature type="region of interest" description="Disordered" evidence="8">
    <location>
        <begin position="206"/>
        <end position="225"/>
    </location>
</feature>
<dbReference type="InterPro" id="IPR014284">
    <property type="entry name" value="RNA_pol_sigma-70_dom"/>
</dbReference>
<gene>
    <name evidence="6" type="primary">rpoD</name>
    <name evidence="11" type="ORF">F4827_002001</name>
</gene>
<keyword evidence="1 6" id="KW-0963">Cytoplasm</keyword>
<dbReference type="Gene3D" id="1.10.10.10">
    <property type="entry name" value="Winged helix-like DNA-binding domain superfamily/Winged helix DNA-binding domain"/>
    <property type="match status" value="2"/>
</dbReference>
<dbReference type="InterPro" id="IPR036388">
    <property type="entry name" value="WH-like_DNA-bd_sf"/>
</dbReference>
<dbReference type="InterPro" id="IPR000943">
    <property type="entry name" value="RNA_pol_sigma70"/>
</dbReference>
<dbReference type="NCBIfam" id="TIGR02393">
    <property type="entry name" value="RpoD_Cterm"/>
    <property type="match status" value="1"/>
</dbReference>
<dbReference type="PROSITE" id="PS00715">
    <property type="entry name" value="SIGMA70_1"/>
    <property type="match status" value="1"/>
</dbReference>